<dbReference type="KEGG" id="emt:CPZ25_014910"/>
<name>A0A4P9CAR7_EUBML</name>
<feature type="signal peptide" evidence="1">
    <location>
        <begin position="1"/>
        <end position="23"/>
    </location>
</feature>
<dbReference type="InterPro" id="IPR016134">
    <property type="entry name" value="Dockerin_dom"/>
</dbReference>
<dbReference type="InterPro" id="IPR013784">
    <property type="entry name" value="Carb-bd-like_fold"/>
</dbReference>
<dbReference type="InterPro" id="IPR036439">
    <property type="entry name" value="Dockerin_dom_sf"/>
</dbReference>
<dbReference type="Gene3D" id="2.60.40.1120">
    <property type="entry name" value="Carboxypeptidase-like, regulatory domain"/>
    <property type="match status" value="1"/>
</dbReference>
<feature type="domain" description="Dockerin" evidence="2">
    <location>
        <begin position="350"/>
        <end position="416"/>
    </location>
</feature>
<dbReference type="SUPFAM" id="SSF63446">
    <property type="entry name" value="Type I dockerin domain"/>
    <property type="match status" value="1"/>
</dbReference>
<keyword evidence="4" id="KW-1185">Reference proteome</keyword>
<keyword evidence="1" id="KW-0732">Signal</keyword>
<proteinExistence type="predicted"/>
<dbReference type="AlphaFoldDB" id="A0A4P9CAR7"/>
<dbReference type="InterPro" id="IPR002105">
    <property type="entry name" value="Dockerin_1_rpt"/>
</dbReference>
<organism evidence="3 4">
    <name type="scientific">Eubacterium maltosivorans</name>
    <dbReference type="NCBI Taxonomy" id="2041044"/>
    <lineage>
        <taxon>Bacteria</taxon>
        <taxon>Bacillati</taxon>
        <taxon>Bacillota</taxon>
        <taxon>Clostridia</taxon>
        <taxon>Eubacteriales</taxon>
        <taxon>Eubacteriaceae</taxon>
        <taxon>Eubacterium</taxon>
    </lineage>
</organism>
<evidence type="ECO:0000259" key="2">
    <source>
        <dbReference type="PROSITE" id="PS51766"/>
    </source>
</evidence>
<dbReference type="SUPFAM" id="SSF49452">
    <property type="entry name" value="Starch-binding domain-like"/>
    <property type="match status" value="1"/>
</dbReference>
<dbReference type="EMBL" id="CP029487">
    <property type="protein sequence ID" value="QCT72563.1"/>
    <property type="molecule type" value="Genomic_DNA"/>
</dbReference>
<dbReference type="Gene3D" id="1.10.1330.10">
    <property type="entry name" value="Dockerin domain"/>
    <property type="match status" value="1"/>
</dbReference>
<dbReference type="PROSITE" id="PS00448">
    <property type="entry name" value="CLOS_CELLULOSOME_RPT"/>
    <property type="match status" value="1"/>
</dbReference>
<dbReference type="GO" id="GO:0030246">
    <property type="term" value="F:carbohydrate binding"/>
    <property type="evidence" value="ECO:0007669"/>
    <property type="project" value="InterPro"/>
</dbReference>
<evidence type="ECO:0000313" key="3">
    <source>
        <dbReference type="EMBL" id="QCT72563.1"/>
    </source>
</evidence>
<dbReference type="RefSeq" id="WP_096919129.1">
    <property type="nucleotide sequence ID" value="NZ_CP029487.1"/>
</dbReference>
<dbReference type="CDD" id="cd14256">
    <property type="entry name" value="Dockerin_I"/>
    <property type="match status" value="1"/>
</dbReference>
<evidence type="ECO:0000313" key="4">
    <source>
        <dbReference type="Proteomes" id="UP000218387"/>
    </source>
</evidence>
<dbReference type="Pfam" id="PF00404">
    <property type="entry name" value="Dockerin_1"/>
    <property type="match status" value="1"/>
</dbReference>
<reference evidence="3 4" key="1">
    <citation type="submission" date="2018-05" db="EMBL/GenBank/DDBJ databases">
        <title>Genome comparison of Eubacterium sp.</title>
        <authorList>
            <person name="Feng Y."/>
            <person name="Sanchez-Andrea I."/>
            <person name="Stams A.J.M."/>
            <person name="De Vos W.M."/>
        </authorList>
    </citation>
    <scope>NUCLEOTIDE SEQUENCE [LARGE SCALE GENOMIC DNA]</scope>
    <source>
        <strain evidence="3 4">YI</strain>
    </source>
</reference>
<accession>A0A4P9CAR7</accession>
<dbReference type="Proteomes" id="UP000218387">
    <property type="component" value="Chromosome"/>
</dbReference>
<protein>
    <recommendedName>
        <fullName evidence="2">Dockerin domain-containing protein</fullName>
    </recommendedName>
</protein>
<feature type="chain" id="PRO_5039421347" description="Dockerin domain-containing protein" evidence="1">
    <location>
        <begin position="24"/>
        <end position="416"/>
    </location>
</feature>
<dbReference type="GO" id="GO:0000272">
    <property type="term" value="P:polysaccharide catabolic process"/>
    <property type="evidence" value="ECO:0007669"/>
    <property type="project" value="InterPro"/>
</dbReference>
<evidence type="ECO:0000256" key="1">
    <source>
        <dbReference type="SAM" id="SignalP"/>
    </source>
</evidence>
<dbReference type="GO" id="GO:0004553">
    <property type="term" value="F:hydrolase activity, hydrolyzing O-glycosyl compounds"/>
    <property type="evidence" value="ECO:0007669"/>
    <property type="project" value="InterPro"/>
</dbReference>
<gene>
    <name evidence="3" type="ORF">CPZ25_014910</name>
</gene>
<dbReference type="PROSITE" id="PS51766">
    <property type="entry name" value="DOCKERIN"/>
    <property type="match status" value="1"/>
</dbReference>
<sequence length="416" mass="45786">MKKLKTLLSLSLILCLLAAPASAAAEKGGSTPITATVPSSHQVSVYYNRGGGVKKDNADVDSGTALEIPRHQDAVFTLEPKTDYKILSVFYQGNDVTHQVKNNRLSLPKISDDGTLQVSYIPSDVSQDENYRFVVRGRIVRNGEPLANTDIELHSEVQQTRTDDNGQFVFNSVPEGAHELFAMENGQVIGTADFRIDRTGNLDGVEMDTLPDGTIQLVTNIHIKTIELNLILREEDSRLEIESADTPKGNLIYKTVDKDGAALSVEDCGIKADTDERELKEGDTVYPGMTLEIAASGNIAERAYVPYATAVSENRAELVSKPTAVKREYKTRYTVTEEDLADGQCAIVSNYVLLGDVTFDGRINAQDSGKLKRIILETDQKSELETTAIDVNFDGRINSQDANKMKRYILETDKVF</sequence>